<proteinExistence type="predicted"/>
<dbReference type="RefSeq" id="WP_256532249.1">
    <property type="nucleotide sequence ID" value="NZ_CP101824.1"/>
</dbReference>
<gene>
    <name evidence="1" type="ORF">ACFOUR_00295</name>
</gene>
<evidence type="ECO:0000313" key="1">
    <source>
        <dbReference type="EMBL" id="MFC3956811.1"/>
    </source>
</evidence>
<organism evidence="1 2">
    <name type="scientific">Halovivax cerinus</name>
    <dbReference type="NCBI Taxonomy" id="1487865"/>
    <lineage>
        <taxon>Archaea</taxon>
        <taxon>Methanobacteriati</taxon>
        <taxon>Methanobacteriota</taxon>
        <taxon>Stenosarchaea group</taxon>
        <taxon>Halobacteria</taxon>
        <taxon>Halobacteriales</taxon>
        <taxon>Natrialbaceae</taxon>
        <taxon>Halovivax</taxon>
    </lineage>
</organism>
<dbReference type="Proteomes" id="UP001595846">
    <property type="component" value="Unassembled WGS sequence"/>
</dbReference>
<keyword evidence="2" id="KW-1185">Reference proteome</keyword>
<dbReference type="EMBL" id="JBHSAQ010000001">
    <property type="protein sequence ID" value="MFC3956811.1"/>
    <property type="molecule type" value="Genomic_DNA"/>
</dbReference>
<comment type="caution">
    <text evidence="1">The sequence shown here is derived from an EMBL/GenBank/DDBJ whole genome shotgun (WGS) entry which is preliminary data.</text>
</comment>
<reference evidence="1 2" key="1">
    <citation type="journal article" date="2019" name="Int. J. Syst. Evol. Microbiol.">
        <title>The Global Catalogue of Microorganisms (GCM) 10K type strain sequencing project: providing services to taxonomists for standard genome sequencing and annotation.</title>
        <authorList>
            <consortium name="The Broad Institute Genomics Platform"/>
            <consortium name="The Broad Institute Genome Sequencing Center for Infectious Disease"/>
            <person name="Wu L."/>
            <person name="Ma J."/>
        </authorList>
    </citation>
    <scope>NUCLEOTIDE SEQUENCE [LARGE SCALE GENOMIC DNA]</scope>
    <source>
        <strain evidence="1 2">IBRC-M 10256</strain>
    </source>
</reference>
<sequence length="54" mass="6141">MASTTHRCVCGAELRFRQDLEKDDSGVYPTWKCKECLTPVPGKIGERLKHQHPS</sequence>
<dbReference type="GeneID" id="73905028"/>
<accession>A0ABD5NIZ5</accession>
<name>A0ABD5NIZ5_9EURY</name>
<dbReference type="AlphaFoldDB" id="A0ABD5NIZ5"/>
<protein>
    <submittedName>
        <fullName evidence="1">Uncharacterized protein</fullName>
    </submittedName>
</protein>
<evidence type="ECO:0000313" key="2">
    <source>
        <dbReference type="Proteomes" id="UP001595846"/>
    </source>
</evidence>